<name>A0A1X7TR76_AMPQE</name>
<dbReference type="AlphaFoldDB" id="A0A1X7TR76"/>
<dbReference type="EnsemblMetazoa" id="Aqu2.1.17457_001">
    <property type="protein sequence ID" value="Aqu2.1.17457_001"/>
    <property type="gene ID" value="Aqu2.1.17457"/>
</dbReference>
<dbReference type="InParanoid" id="A0A1X7TR76"/>
<evidence type="ECO:0000313" key="1">
    <source>
        <dbReference type="EnsemblMetazoa" id="Aqu2.1.17457_001"/>
    </source>
</evidence>
<proteinExistence type="predicted"/>
<reference evidence="1" key="1">
    <citation type="submission" date="2017-05" db="UniProtKB">
        <authorList>
            <consortium name="EnsemblMetazoa"/>
        </authorList>
    </citation>
    <scope>IDENTIFICATION</scope>
</reference>
<protein>
    <submittedName>
        <fullName evidence="1">Uncharacterized protein</fullName>
    </submittedName>
</protein>
<organism evidence="1">
    <name type="scientific">Amphimedon queenslandica</name>
    <name type="common">Sponge</name>
    <dbReference type="NCBI Taxonomy" id="400682"/>
    <lineage>
        <taxon>Eukaryota</taxon>
        <taxon>Metazoa</taxon>
        <taxon>Porifera</taxon>
        <taxon>Demospongiae</taxon>
        <taxon>Heteroscleromorpha</taxon>
        <taxon>Haplosclerida</taxon>
        <taxon>Niphatidae</taxon>
        <taxon>Amphimedon</taxon>
    </lineage>
</organism>
<sequence>QDYDTLQELDYSNLNYLQWVSCQNQRDKHNLY</sequence>
<accession>A0A1X7TR76</accession>